<dbReference type="RefSeq" id="WP_121671033.1">
    <property type="nucleotide sequence ID" value="NZ_CP033019.1"/>
</dbReference>
<dbReference type="Pfam" id="PF03466">
    <property type="entry name" value="LysR_substrate"/>
    <property type="match status" value="1"/>
</dbReference>
<dbReference type="InterPro" id="IPR036388">
    <property type="entry name" value="WH-like_DNA-bd_sf"/>
</dbReference>
<dbReference type="AlphaFoldDB" id="A0A3G2EGU9"/>
<organism evidence="7 8">
    <name type="scientific">Janthinobacterium agaricidamnosum</name>
    <dbReference type="NCBI Taxonomy" id="55508"/>
    <lineage>
        <taxon>Bacteria</taxon>
        <taxon>Pseudomonadati</taxon>
        <taxon>Pseudomonadota</taxon>
        <taxon>Betaproteobacteria</taxon>
        <taxon>Burkholderiales</taxon>
        <taxon>Oxalobacteraceae</taxon>
        <taxon>Janthinobacterium</taxon>
    </lineage>
</organism>
<keyword evidence="5" id="KW-0472">Membrane</keyword>
<dbReference type="FunFam" id="1.10.10.10:FF:000001">
    <property type="entry name" value="LysR family transcriptional regulator"/>
    <property type="match status" value="1"/>
</dbReference>
<dbReference type="PANTHER" id="PTHR30537:SF5">
    <property type="entry name" value="HTH-TYPE TRANSCRIPTIONAL ACTIVATOR TTDR-RELATED"/>
    <property type="match status" value="1"/>
</dbReference>
<evidence type="ECO:0000256" key="2">
    <source>
        <dbReference type="ARBA" id="ARBA00023015"/>
    </source>
</evidence>
<keyword evidence="2" id="KW-0805">Transcription regulation</keyword>
<comment type="similarity">
    <text evidence="1">Belongs to the LysR transcriptional regulatory family.</text>
</comment>
<protein>
    <submittedName>
        <fullName evidence="7">LysR family transcriptional regulator</fullName>
    </submittedName>
</protein>
<dbReference type="PANTHER" id="PTHR30537">
    <property type="entry name" value="HTH-TYPE TRANSCRIPTIONAL REGULATOR"/>
    <property type="match status" value="1"/>
</dbReference>
<dbReference type="SUPFAM" id="SSF46785">
    <property type="entry name" value="Winged helix' DNA-binding domain"/>
    <property type="match status" value="1"/>
</dbReference>
<gene>
    <name evidence="7" type="ORF">D9M09_09870</name>
</gene>
<keyword evidence="5" id="KW-0812">Transmembrane</keyword>
<sequence length="296" mass="31912">MDVLAHMRVFRKVVERDSFSKAALDLNQSAAAISKQVRQLEARLGTLLLVRTTRRMSLSDGGRAYYLECCRLLDEVDALELATRGCTGKVAGRLRVNAPLSFGLKVLSPLLPDFMARYPDVKIEMTLDDRLRDVVGEGYDVSLRIRAALADSSLVARRLGDVEQMICAAPAYLARRGTPRQAQDLHGHDCLAYRLADSPGVWQLAGPEGPSSIVLPVRFSADSSLLLADMLVAGIGVGALPSFVAAPLLASGALVRVLSSHGMARRGVYALTPDGRHVQEKVRAFCDFLAGALQGG</sequence>
<evidence type="ECO:0000256" key="1">
    <source>
        <dbReference type="ARBA" id="ARBA00009437"/>
    </source>
</evidence>
<keyword evidence="5" id="KW-1133">Transmembrane helix</keyword>
<dbReference type="CDD" id="cd08422">
    <property type="entry name" value="PBP2_CrgA_like"/>
    <property type="match status" value="1"/>
</dbReference>
<dbReference type="InterPro" id="IPR058163">
    <property type="entry name" value="LysR-type_TF_proteobact-type"/>
</dbReference>
<keyword evidence="8" id="KW-1185">Reference proteome</keyword>
<evidence type="ECO:0000256" key="5">
    <source>
        <dbReference type="SAM" id="Phobius"/>
    </source>
</evidence>
<dbReference type="GO" id="GO:0003677">
    <property type="term" value="F:DNA binding"/>
    <property type="evidence" value="ECO:0007669"/>
    <property type="project" value="UniProtKB-KW"/>
</dbReference>
<proteinExistence type="inferred from homology"/>
<evidence type="ECO:0000313" key="7">
    <source>
        <dbReference type="EMBL" id="AYM79498.1"/>
    </source>
</evidence>
<dbReference type="Gene3D" id="1.10.10.10">
    <property type="entry name" value="Winged helix-like DNA-binding domain superfamily/Winged helix DNA-binding domain"/>
    <property type="match status" value="1"/>
</dbReference>
<dbReference type="InterPro" id="IPR000847">
    <property type="entry name" value="LysR_HTH_N"/>
</dbReference>
<accession>A0A3G2EGU9</accession>
<dbReference type="SUPFAM" id="SSF53850">
    <property type="entry name" value="Periplasmic binding protein-like II"/>
    <property type="match status" value="1"/>
</dbReference>
<name>A0A3G2EGU9_9BURK</name>
<keyword evidence="4" id="KW-0804">Transcription</keyword>
<dbReference type="Pfam" id="PF00126">
    <property type="entry name" value="HTH_1"/>
    <property type="match status" value="1"/>
</dbReference>
<evidence type="ECO:0000256" key="3">
    <source>
        <dbReference type="ARBA" id="ARBA00023125"/>
    </source>
</evidence>
<dbReference type="InterPro" id="IPR036390">
    <property type="entry name" value="WH_DNA-bd_sf"/>
</dbReference>
<evidence type="ECO:0000259" key="6">
    <source>
        <dbReference type="PROSITE" id="PS50931"/>
    </source>
</evidence>
<dbReference type="Gene3D" id="3.40.190.290">
    <property type="match status" value="1"/>
</dbReference>
<feature type="transmembrane region" description="Helical" evidence="5">
    <location>
        <begin position="230"/>
        <end position="255"/>
    </location>
</feature>
<dbReference type="GO" id="GO:0003700">
    <property type="term" value="F:DNA-binding transcription factor activity"/>
    <property type="evidence" value="ECO:0007669"/>
    <property type="project" value="InterPro"/>
</dbReference>
<evidence type="ECO:0000256" key="4">
    <source>
        <dbReference type="ARBA" id="ARBA00023163"/>
    </source>
</evidence>
<dbReference type="InterPro" id="IPR005119">
    <property type="entry name" value="LysR_subst-bd"/>
</dbReference>
<dbReference type="PROSITE" id="PS50931">
    <property type="entry name" value="HTH_LYSR"/>
    <property type="match status" value="1"/>
</dbReference>
<dbReference type="Proteomes" id="UP000279594">
    <property type="component" value="Chromosome"/>
</dbReference>
<evidence type="ECO:0000313" key="8">
    <source>
        <dbReference type="Proteomes" id="UP000279594"/>
    </source>
</evidence>
<dbReference type="EMBL" id="CP033019">
    <property type="protein sequence ID" value="AYM79498.1"/>
    <property type="molecule type" value="Genomic_DNA"/>
</dbReference>
<reference evidence="7 8" key="1">
    <citation type="submission" date="2018-10" db="EMBL/GenBank/DDBJ databases">
        <title>Effects of UV and annual dynamics of microbial communities in freshwater RAS systems.</title>
        <authorList>
            <person name="Bekkelund A.K."/>
            <person name="Hansen B.R."/>
            <person name="Stokken H."/>
            <person name="Eriksen B.F."/>
            <person name="Kashulin N.A."/>
        </authorList>
    </citation>
    <scope>NUCLEOTIDE SEQUENCE [LARGE SCALE GENOMIC DNA]</scope>
    <source>
        <strain evidence="7 8">BHSEK</strain>
    </source>
</reference>
<feature type="domain" description="HTH lysR-type" evidence="6">
    <location>
        <begin position="1"/>
        <end position="59"/>
    </location>
</feature>
<keyword evidence="3" id="KW-0238">DNA-binding</keyword>